<reference evidence="3" key="1">
    <citation type="submission" date="2019-08" db="EMBL/GenBank/DDBJ databases">
        <title>Limnoglobus roseus gen. nov., sp. nov., a novel freshwater planctomycete with a giant genome from the family Gemmataceae.</title>
        <authorList>
            <person name="Kulichevskaya I.S."/>
            <person name="Naumoff D.G."/>
            <person name="Miroshnikov K."/>
            <person name="Ivanova A."/>
            <person name="Philippov D.A."/>
            <person name="Hakobyan A."/>
            <person name="Rijpstra I.C."/>
            <person name="Sinninghe Damste J.S."/>
            <person name="Liesack W."/>
            <person name="Dedysh S.N."/>
        </authorList>
    </citation>
    <scope>NUCLEOTIDE SEQUENCE [LARGE SCALE GENOMIC DNA]</scope>
    <source>
        <strain evidence="3">PX52</strain>
    </source>
</reference>
<evidence type="ECO:0000313" key="2">
    <source>
        <dbReference type="EMBL" id="QEL19812.1"/>
    </source>
</evidence>
<dbReference type="AlphaFoldDB" id="A0A5C1APX8"/>
<feature type="compositionally biased region" description="Low complexity" evidence="1">
    <location>
        <begin position="325"/>
        <end position="336"/>
    </location>
</feature>
<dbReference type="KEGG" id="lrs:PX52LOC_06892"/>
<gene>
    <name evidence="2" type="ORF">PX52LOC_06892</name>
</gene>
<organism evidence="2 3">
    <name type="scientific">Limnoglobus roseus</name>
    <dbReference type="NCBI Taxonomy" id="2598579"/>
    <lineage>
        <taxon>Bacteria</taxon>
        <taxon>Pseudomonadati</taxon>
        <taxon>Planctomycetota</taxon>
        <taxon>Planctomycetia</taxon>
        <taxon>Gemmatales</taxon>
        <taxon>Gemmataceae</taxon>
        <taxon>Limnoglobus</taxon>
    </lineage>
</organism>
<evidence type="ECO:0000313" key="3">
    <source>
        <dbReference type="Proteomes" id="UP000324974"/>
    </source>
</evidence>
<keyword evidence="3" id="KW-1185">Reference proteome</keyword>
<feature type="region of interest" description="Disordered" evidence="1">
    <location>
        <begin position="317"/>
        <end position="351"/>
    </location>
</feature>
<protein>
    <submittedName>
        <fullName evidence="2">Uncharacterized protein</fullName>
    </submittedName>
</protein>
<sequence>MHADVVQQLRYKLQKRIRRLSAVDWKYFPATLKQFWAFVHAQPIFVSVIAELLPRFPDLPTDVDAQVNKRAQVAHHNEVENAAFAYLVLKQCVEASDRDQMELKVARNISSVRGADEVFEAFRIAFVDPLYEYLDEQIDDQRAILSVLRRYKHKCESFQREHLFKLWSDDTGRGEKSLAFHLYEYLHDQGINLTIEPYSESGMVDMVAAQGTEDPLVADAKIFNPAKGKGKPYICHGFHQIYSYTLDYNEPFGYLVIFKTSPDDLKFAVEGQEQSVPFLTHNHKTIFLLTIDVYPHTESASKRGYLKSVEITKEDLVRAAEDKPASNSDPDPASKAADAEGDGSDSPPSAG</sequence>
<dbReference type="EMBL" id="CP042425">
    <property type="protein sequence ID" value="QEL19812.1"/>
    <property type="molecule type" value="Genomic_DNA"/>
</dbReference>
<accession>A0A5C1APX8</accession>
<name>A0A5C1APX8_9BACT</name>
<proteinExistence type="predicted"/>
<dbReference type="Proteomes" id="UP000324974">
    <property type="component" value="Chromosome"/>
</dbReference>
<evidence type="ECO:0000256" key="1">
    <source>
        <dbReference type="SAM" id="MobiDB-lite"/>
    </source>
</evidence>